<dbReference type="AlphaFoldDB" id="A0A5N6MYP9"/>
<evidence type="ECO:0008006" key="4">
    <source>
        <dbReference type="Google" id="ProtNLM"/>
    </source>
</evidence>
<protein>
    <recommendedName>
        <fullName evidence="4">ARID domain-containing protein</fullName>
    </recommendedName>
</protein>
<accession>A0A5N6MYP9</accession>
<organism evidence="2 3">
    <name type="scientific">Mikania micrantha</name>
    <name type="common">bitter vine</name>
    <dbReference type="NCBI Taxonomy" id="192012"/>
    <lineage>
        <taxon>Eukaryota</taxon>
        <taxon>Viridiplantae</taxon>
        <taxon>Streptophyta</taxon>
        <taxon>Embryophyta</taxon>
        <taxon>Tracheophyta</taxon>
        <taxon>Spermatophyta</taxon>
        <taxon>Magnoliopsida</taxon>
        <taxon>eudicotyledons</taxon>
        <taxon>Gunneridae</taxon>
        <taxon>Pentapetalae</taxon>
        <taxon>asterids</taxon>
        <taxon>campanulids</taxon>
        <taxon>Asterales</taxon>
        <taxon>Asteraceae</taxon>
        <taxon>Asteroideae</taxon>
        <taxon>Heliantheae alliance</taxon>
        <taxon>Eupatorieae</taxon>
        <taxon>Mikania</taxon>
    </lineage>
</organism>
<proteinExistence type="predicted"/>
<reference evidence="2 3" key="1">
    <citation type="submission" date="2019-05" db="EMBL/GenBank/DDBJ databases">
        <title>Mikania micrantha, genome provides insights into the molecular mechanism of rapid growth.</title>
        <authorList>
            <person name="Liu B."/>
        </authorList>
    </citation>
    <scope>NUCLEOTIDE SEQUENCE [LARGE SCALE GENOMIC DNA]</scope>
    <source>
        <strain evidence="2">NLD-2019</strain>
        <tissue evidence="2">Leaf</tissue>
    </source>
</reference>
<name>A0A5N6MYP9_9ASTR</name>
<comment type="caution">
    <text evidence="2">The sequence shown here is derived from an EMBL/GenBank/DDBJ whole genome shotgun (WGS) entry which is preliminary data.</text>
</comment>
<keyword evidence="3" id="KW-1185">Reference proteome</keyword>
<evidence type="ECO:0000256" key="1">
    <source>
        <dbReference type="SAM" id="MobiDB-lite"/>
    </source>
</evidence>
<dbReference type="OrthoDB" id="533185at2759"/>
<evidence type="ECO:0000313" key="3">
    <source>
        <dbReference type="Proteomes" id="UP000326396"/>
    </source>
</evidence>
<sequence length="344" mass="39469">MHVFCILSVYLISHTHVKTKPSQPFISNIASEPNEPGTCGGPNRAKQLPRSNSVVIEESRKVEVPIVFGSFGDSGEDSGGDRDFSRENQLNMFDRDDQGKEHGDDRENHGESGLENLCKSVTDLKIGTTSRSIGNKGVMAARRKEKVTQDFSVKWYDVNKLSETEIMWNHFEQMEKIKRMKDDGKCKEPIEGPTTKDVKSIEDMVIFLDLLTALNENLLQEEFVKIKFNKMVKWFNKDVIKKGDFWVPIMEEGEVDLYHLYMSVQLNGGKDKMMHWYYTNLKKRQEEPCLFTFEEGQSSTNEAISKECSKRTKREEDGHLPYKKRRVSAIRSWPPGCGPATIKK</sequence>
<dbReference type="EMBL" id="SZYD01000014">
    <property type="protein sequence ID" value="KAD4179508.1"/>
    <property type="molecule type" value="Genomic_DNA"/>
</dbReference>
<feature type="compositionally biased region" description="Basic and acidic residues" evidence="1">
    <location>
        <begin position="93"/>
        <end position="112"/>
    </location>
</feature>
<evidence type="ECO:0000313" key="2">
    <source>
        <dbReference type="EMBL" id="KAD4179508.1"/>
    </source>
</evidence>
<feature type="region of interest" description="Disordered" evidence="1">
    <location>
        <begin position="91"/>
        <end position="114"/>
    </location>
</feature>
<gene>
    <name evidence="2" type="ORF">E3N88_28099</name>
</gene>
<dbReference type="Proteomes" id="UP000326396">
    <property type="component" value="Linkage Group LG4"/>
</dbReference>